<keyword evidence="3" id="KW-0479">Metal-binding</keyword>
<evidence type="ECO:0000313" key="11">
    <source>
        <dbReference type="EMBL" id="TKR30609.1"/>
    </source>
</evidence>
<dbReference type="Pfam" id="PF04324">
    <property type="entry name" value="Fer2_BFD"/>
    <property type="match status" value="1"/>
</dbReference>
<keyword evidence="12" id="KW-1185">Reference proteome</keyword>
<evidence type="ECO:0000256" key="5">
    <source>
        <dbReference type="ARBA" id="ARBA00023004"/>
    </source>
</evidence>
<dbReference type="EMBL" id="SZUA01000002">
    <property type="protein sequence ID" value="TKR30609.1"/>
    <property type="molecule type" value="Genomic_DNA"/>
</dbReference>
<dbReference type="OrthoDB" id="9815350at2"/>
<gene>
    <name evidence="11" type="ORF">FCE95_10890</name>
</gene>
<comment type="cofactor">
    <cofactor evidence="7">
        <name>[2Fe-2S] cluster</name>
        <dbReference type="ChEBI" id="CHEBI:190135"/>
    </cofactor>
</comment>
<comment type="caution">
    <text evidence="11">The sequence shown here is derived from an EMBL/GenBank/DDBJ whole genome shotgun (WGS) entry which is preliminary data.</text>
</comment>
<name>A0A4U5JVY9_9GAMM</name>
<reference evidence="11 12" key="1">
    <citation type="submission" date="2019-04" db="EMBL/GenBank/DDBJ databases">
        <title>Reference strain of H23.</title>
        <authorList>
            <person name="Luo X."/>
        </authorList>
    </citation>
    <scope>NUCLEOTIDE SEQUENCE [LARGE SCALE GENOMIC DNA]</scope>
    <source>
        <strain evidence="11 12">H23</strain>
    </source>
</reference>
<keyword evidence="2" id="KW-0001">2Fe-2S</keyword>
<evidence type="ECO:0000256" key="3">
    <source>
        <dbReference type="ARBA" id="ARBA00022723"/>
    </source>
</evidence>
<accession>A0A4U5JVY9</accession>
<organism evidence="11 12">
    <name type="scientific">Luteimonas gilva</name>
    <dbReference type="NCBI Taxonomy" id="2572684"/>
    <lineage>
        <taxon>Bacteria</taxon>
        <taxon>Pseudomonadati</taxon>
        <taxon>Pseudomonadota</taxon>
        <taxon>Gammaproteobacteria</taxon>
        <taxon>Lysobacterales</taxon>
        <taxon>Lysobacteraceae</taxon>
        <taxon>Luteimonas</taxon>
    </lineage>
</organism>
<evidence type="ECO:0000256" key="2">
    <source>
        <dbReference type="ARBA" id="ARBA00022714"/>
    </source>
</evidence>
<dbReference type="InterPro" id="IPR041854">
    <property type="entry name" value="BFD-like_2Fe2S-bd_dom_sf"/>
</dbReference>
<proteinExistence type="inferred from homology"/>
<dbReference type="InterPro" id="IPR007419">
    <property type="entry name" value="BFD-like_2Fe2S-bd_dom"/>
</dbReference>
<dbReference type="AlphaFoldDB" id="A0A4U5JVY9"/>
<dbReference type="GO" id="GO:0051537">
    <property type="term" value="F:2 iron, 2 sulfur cluster binding"/>
    <property type="evidence" value="ECO:0007669"/>
    <property type="project" value="UniProtKB-KW"/>
</dbReference>
<evidence type="ECO:0000256" key="8">
    <source>
        <dbReference type="ARBA" id="ARBA00039386"/>
    </source>
</evidence>
<keyword evidence="4" id="KW-0249">Electron transport</keyword>
<dbReference type="RefSeq" id="WP_137267039.1">
    <property type="nucleotide sequence ID" value="NZ_SZUA01000002.1"/>
</dbReference>
<evidence type="ECO:0000256" key="7">
    <source>
        <dbReference type="ARBA" id="ARBA00034078"/>
    </source>
</evidence>
<keyword evidence="5" id="KW-0408">Iron</keyword>
<protein>
    <recommendedName>
        <fullName evidence="8">Bacterioferritin-associated ferredoxin</fullName>
    </recommendedName>
</protein>
<keyword evidence="1" id="KW-0813">Transport</keyword>
<dbReference type="PANTHER" id="PTHR37424">
    <property type="entry name" value="BACTERIOFERRITIN-ASSOCIATED FERREDOXIN"/>
    <property type="match status" value="1"/>
</dbReference>
<sequence length="70" mass="7187">MYVCVCNGVTDHDIRQAAAAGCRSVAELTMRTGCGATCGTCLDFAAETLEQARAQPIGCVVPLPVLSQAA</sequence>
<dbReference type="PANTHER" id="PTHR37424:SF1">
    <property type="entry name" value="BACTERIOFERRITIN-ASSOCIATED FERREDOXIN"/>
    <property type="match status" value="1"/>
</dbReference>
<dbReference type="Proteomes" id="UP000308707">
    <property type="component" value="Unassembled WGS sequence"/>
</dbReference>
<feature type="domain" description="BFD-like [2Fe-2S]-binding" evidence="10">
    <location>
        <begin position="2"/>
        <end position="50"/>
    </location>
</feature>
<dbReference type="Gene3D" id="1.10.10.1100">
    <property type="entry name" value="BFD-like [2Fe-2S]-binding domain"/>
    <property type="match status" value="1"/>
</dbReference>
<evidence type="ECO:0000256" key="9">
    <source>
        <dbReference type="ARBA" id="ARBA00046332"/>
    </source>
</evidence>
<comment type="similarity">
    <text evidence="9">Belongs to the Bfd family.</text>
</comment>
<evidence type="ECO:0000256" key="4">
    <source>
        <dbReference type="ARBA" id="ARBA00022982"/>
    </source>
</evidence>
<keyword evidence="6" id="KW-0411">Iron-sulfur</keyword>
<evidence type="ECO:0000256" key="1">
    <source>
        <dbReference type="ARBA" id="ARBA00022448"/>
    </source>
</evidence>
<evidence type="ECO:0000259" key="10">
    <source>
        <dbReference type="Pfam" id="PF04324"/>
    </source>
</evidence>
<dbReference type="GO" id="GO:0046872">
    <property type="term" value="F:metal ion binding"/>
    <property type="evidence" value="ECO:0007669"/>
    <property type="project" value="UniProtKB-KW"/>
</dbReference>
<evidence type="ECO:0000313" key="12">
    <source>
        <dbReference type="Proteomes" id="UP000308707"/>
    </source>
</evidence>
<dbReference type="InterPro" id="IPR052371">
    <property type="entry name" value="BFD-associated_ferredoxin"/>
</dbReference>
<evidence type="ECO:0000256" key="6">
    <source>
        <dbReference type="ARBA" id="ARBA00023014"/>
    </source>
</evidence>